<feature type="domain" description="Xylose isomerase-like TIM barrel" evidence="1">
    <location>
        <begin position="1"/>
        <end position="121"/>
    </location>
</feature>
<proteinExistence type="predicted"/>
<feature type="non-terminal residue" evidence="2">
    <location>
        <position position="1"/>
    </location>
</feature>
<comment type="caution">
    <text evidence="2">The sequence shown here is derived from an EMBL/GenBank/DDBJ whole genome shotgun (WGS) entry which is preliminary data.</text>
</comment>
<organism evidence="2">
    <name type="scientific">marine sediment metagenome</name>
    <dbReference type="NCBI Taxonomy" id="412755"/>
    <lineage>
        <taxon>unclassified sequences</taxon>
        <taxon>metagenomes</taxon>
        <taxon>ecological metagenomes</taxon>
    </lineage>
</organism>
<dbReference type="Pfam" id="PF01261">
    <property type="entry name" value="AP_endonuc_2"/>
    <property type="match status" value="1"/>
</dbReference>
<name>X1MUP7_9ZZZZ</name>
<protein>
    <recommendedName>
        <fullName evidence="1">Xylose isomerase-like TIM barrel domain-containing protein</fullName>
    </recommendedName>
</protein>
<dbReference type="AlphaFoldDB" id="X1MUP7"/>
<reference evidence="2" key="1">
    <citation type="journal article" date="2014" name="Front. Microbiol.">
        <title>High frequency of phylogenetically diverse reductive dehalogenase-homologous genes in deep subseafloor sedimentary metagenomes.</title>
        <authorList>
            <person name="Kawai M."/>
            <person name="Futagami T."/>
            <person name="Toyoda A."/>
            <person name="Takaki Y."/>
            <person name="Nishi S."/>
            <person name="Hori S."/>
            <person name="Arai W."/>
            <person name="Tsubouchi T."/>
            <person name="Morono Y."/>
            <person name="Uchiyama I."/>
            <person name="Ito T."/>
            <person name="Fujiyama A."/>
            <person name="Inagaki F."/>
            <person name="Takami H."/>
        </authorList>
    </citation>
    <scope>NUCLEOTIDE SEQUENCE</scope>
    <source>
        <strain evidence="2">Expedition CK06-06</strain>
    </source>
</reference>
<gene>
    <name evidence="2" type="ORF">S06H3_49467</name>
</gene>
<dbReference type="EMBL" id="BARV01031239">
    <property type="protein sequence ID" value="GAI35412.1"/>
    <property type="molecule type" value="Genomic_DNA"/>
</dbReference>
<sequence length="151" mass="16849">AQAEGIVVALQNHGPLIRHWRDVLDLVREVDSPALKVCLDAPMLIRQDTDFVREAVHAVGALQVHCHFGGEFRRLPDGRIAQKPPSIGRAPINYCAYLQALVEIGYQGYLCYEFCHPALDERHERLGLAAIDEQARLARSFMHEQIAAVSG</sequence>
<accession>X1MUP7</accession>
<dbReference type="InterPro" id="IPR050312">
    <property type="entry name" value="IolE/XylAMocC-like"/>
</dbReference>
<dbReference type="InterPro" id="IPR036237">
    <property type="entry name" value="Xyl_isomerase-like_sf"/>
</dbReference>
<evidence type="ECO:0000259" key="1">
    <source>
        <dbReference type="Pfam" id="PF01261"/>
    </source>
</evidence>
<dbReference type="SUPFAM" id="SSF51658">
    <property type="entry name" value="Xylose isomerase-like"/>
    <property type="match status" value="1"/>
</dbReference>
<dbReference type="InterPro" id="IPR013022">
    <property type="entry name" value="Xyl_isomerase-like_TIM-brl"/>
</dbReference>
<dbReference type="Gene3D" id="3.20.20.150">
    <property type="entry name" value="Divalent-metal-dependent TIM barrel enzymes"/>
    <property type="match status" value="1"/>
</dbReference>
<evidence type="ECO:0000313" key="2">
    <source>
        <dbReference type="EMBL" id="GAI35412.1"/>
    </source>
</evidence>
<dbReference type="PANTHER" id="PTHR12110">
    <property type="entry name" value="HYDROXYPYRUVATE ISOMERASE"/>
    <property type="match status" value="1"/>
</dbReference>